<dbReference type="Pfam" id="PF07690">
    <property type="entry name" value="MFS_1"/>
    <property type="match status" value="1"/>
</dbReference>
<feature type="transmembrane region" description="Helical" evidence="2">
    <location>
        <begin position="435"/>
        <end position="456"/>
    </location>
</feature>
<keyword evidence="2" id="KW-0472">Membrane</keyword>
<dbReference type="Gene3D" id="1.20.1250.20">
    <property type="entry name" value="MFS general substrate transporter like domains"/>
    <property type="match status" value="2"/>
</dbReference>
<feature type="transmembrane region" description="Helical" evidence="2">
    <location>
        <begin position="90"/>
        <end position="108"/>
    </location>
</feature>
<feature type="transmembrane region" description="Helical" evidence="2">
    <location>
        <begin position="370"/>
        <end position="391"/>
    </location>
</feature>
<dbReference type="SUPFAM" id="SSF103473">
    <property type="entry name" value="MFS general substrate transporter"/>
    <property type="match status" value="1"/>
</dbReference>
<dbReference type="InterPro" id="IPR020846">
    <property type="entry name" value="MFS_dom"/>
</dbReference>
<keyword evidence="2" id="KW-0812">Transmembrane</keyword>
<feature type="transmembrane region" description="Helical" evidence="2">
    <location>
        <begin position="403"/>
        <end position="423"/>
    </location>
</feature>
<dbReference type="PANTHER" id="PTHR11360:SF309">
    <property type="entry name" value="MONOCARBOXYLATE TRANSPORTER 7-LIKE PROTEIN"/>
    <property type="match status" value="1"/>
</dbReference>
<evidence type="ECO:0000256" key="2">
    <source>
        <dbReference type="SAM" id="Phobius"/>
    </source>
</evidence>
<evidence type="ECO:0000313" key="5">
    <source>
        <dbReference type="Proteomes" id="UP001153954"/>
    </source>
</evidence>
<feature type="transmembrane region" description="Helical" evidence="2">
    <location>
        <begin position="314"/>
        <end position="338"/>
    </location>
</feature>
<dbReference type="PROSITE" id="PS50850">
    <property type="entry name" value="MFS"/>
    <property type="match status" value="1"/>
</dbReference>
<comment type="caution">
    <text evidence="4">The sequence shown here is derived from an EMBL/GenBank/DDBJ whole genome shotgun (WGS) entry which is preliminary data.</text>
</comment>
<dbReference type="GO" id="GO:0008028">
    <property type="term" value="F:monocarboxylic acid transmembrane transporter activity"/>
    <property type="evidence" value="ECO:0007669"/>
    <property type="project" value="TreeGrafter"/>
</dbReference>
<dbReference type="InterPro" id="IPR011701">
    <property type="entry name" value="MFS"/>
</dbReference>
<feature type="transmembrane region" description="Helical" evidence="2">
    <location>
        <begin position="146"/>
        <end position="167"/>
    </location>
</feature>
<feature type="domain" description="Major facilitator superfamily (MFS) profile" evidence="3">
    <location>
        <begin position="20"/>
        <end position="458"/>
    </location>
</feature>
<dbReference type="AlphaFoldDB" id="A0AAU9UWF8"/>
<feature type="transmembrane region" description="Helical" evidence="2">
    <location>
        <begin position="114"/>
        <end position="134"/>
    </location>
</feature>
<sequence length="472" mass="52082">MSAKIVNGKKYELVAPDGGWGYMVCIGAVLNTMTITAFVACFGMIYNNLFIELDMDSTSITLLQGVGASCIAISGIFTAPLLKFLSLRQLGLITAALFNIGQFMAVFAKSKIVFFISIGVLQSTGNGMIFNLSCTAINNYFVKKRLLAVSFTHAFVGIFGLFSPQFVKWSLETYGLRGTMLLISGFSLQNILGMMLMQPVEWHMKMVKVPMDKEDEKKLLASEEKPLMSEGDMNIKKSSIVENNVNTEENVEDQKSSVIKAVVFSILDVSLFKTFVLSNACVGMSLVVFVENAFSMLLPQALYAMGCNEDDVAFSLSLSAMGDLATRFFFIFTSSWLLKIGSHEIYVIGLVLSFIARIGMLWSVNKLVMVIFIAIMGVSRCSIATLVQVVIADAVEPEKFSSAMGLFLLLFGFFNLVVGPIVGAIRDLTDSYSTAFYILTSCMGIVILFWTIELIYKKNKHKRQQNEDALKV</sequence>
<keyword evidence="2" id="KW-1133">Transmembrane helix</keyword>
<feature type="transmembrane region" description="Helical" evidence="2">
    <location>
        <begin position="20"/>
        <end position="46"/>
    </location>
</feature>
<name>A0AAU9UWF8_EUPED</name>
<keyword evidence="5" id="KW-1185">Reference proteome</keyword>
<dbReference type="InterPro" id="IPR050327">
    <property type="entry name" value="Proton-linked_MCT"/>
</dbReference>
<gene>
    <name evidence="4" type="ORF">EEDITHA_LOCUS16867</name>
</gene>
<dbReference type="Proteomes" id="UP001153954">
    <property type="component" value="Unassembled WGS sequence"/>
</dbReference>
<dbReference type="PANTHER" id="PTHR11360">
    <property type="entry name" value="MONOCARBOXYLATE TRANSPORTER"/>
    <property type="match status" value="1"/>
</dbReference>
<feature type="transmembrane region" description="Helical" evidence="2">
    <location>
        <begin position="345"/>
        <end position="364"/>
    </location>
</feature>
<evidence type="ECO:0000313" key="4">
    <source>
        <dbReference type="EMBL" id="CAH2102202.1"/>
    </source>
</evidence>
<dbReference type="InterPro" id="IPR036259">
    <property type="entry name" value="MFS_trans_sf"/>
</dbReference>
<accession>A0AAU9UWF8</accession>
<proteinExistence type="predicted"/>
<evidence type="ECO:0000259" key="3">
    <source>
        <dbReference type="PROSITE" id="PS50850"/>
    </source>
</evidence>
<organism evidence="4 5">
    <name type="scientific">Euphydryas editha</name>
    <name type="common">Edith's checkerspot</name>
    <dbReference type="NCBI Taxonomy" id="104508"/>
    <lineage>
        <taxon>Eukaryota</taxon>
        <taxon>Metazoa</taxon>
        <taxon>Ecdysozoa</taxon>
        <taxon>Arthropoda</taxon>
        <taxon>Hexapoda</taxon>
        <taxon>Insecta</taxon>
        <taxon>Pterygota</taxon>
        <taxon>Neoptera</taxon>
        <taxon>Endopterygota</taxon>
        <taxon>Lepidoptera</taxon>
        <taxon>Glossata</taxon>
        <taxon>Ditrysia</taxon>
        <taxon>Papilionoidea</taxon>
        <taxon>Nymphalidae</taxon>
        <taxon>Nymphalinae</taxon>
        <taxon>Euphydryas</taxon>
    </lineage>
</organism>
<feature type="transmembrane region" description="Helical" evidence="2">
    <location>
        <begin position="275"/>
        <end position="294"/>
    </location>
</feature>
<reference evidence="4" key="1">
    <citation type="submission" date="2022-03" db="EMBL/GenBank/DDBJ databases">
        <authorList>
            <person name="Tunstrom K."/>
        </authorList>
    </citation>
    <scope>NUCLEOTIDE SEQUENCE</scope>
</reference>
<evidence type="ECO:0000256" key="1">
    <source>
        <dbReference type="ARBA" id="ARBA00004141"/>
    </source>
</evidence>
<comment type="subcellular location">
    <subcellularLocation>
        <location evidence="1">Membrane</location>
        <topology evidence="1">Multi-pass membrane protein</topology>
    </subcellularLocation>
</comment>
<feature type="transmembrane region" description="Helical" evidence="2">
    <location>
        <begin position="179"/>
        <end position="197"/>
    </location>
</feature>
<protein>
    <recommendedName>
        <fullName evidence="3">Major facilitator superfamily (MFS) profile domain-containing protein</fullName>
    </recommendedName>
</protein>
<dbReference type="GO" id="GO:0016020">
    <property type="term" value="C:membrane"/>
    <property type="evidence" value="ECO:0007669"/>
    <property type="project" value="UniProtKB-SubCell"/>
</dbReference>
<feature type="transmembrane region" description="Helical" evidence="2">
    <location>
        <begin position="58"/>
        <end position="78"/>
    </location>
</feature>
<dbReference type="EMBL" id="CAKOGL010000025">
    <property type="protein sequence ID" value="CAH2102202.1"/>
    <property type="molecule type" value="Genomic_DNA"/>
</dbReference>